<name>A0A8J2PYD8_9HEXA</name>
<dbReference type="Proteomes" id="UP000708208">
    <property type="component" value="Unassembled WGS sequence"/>
</dbReference>
<evidence type="ECO:0000313" key="2">
    <source>
        <dbReference type="Proteomes" id="UP000708208"/>
    </source>
</evidence>
<dbReference type="AlphaFoldDB" id="A0A8J2PYD8"/>
<proteinExistence type="predicted"/>
<evidence type="ECO:0000313" key="1">
    <source>
        <dbReference type="EMBL" id="CAG7826470.1"/>
    </source>
</evidence>
<organism evidence="1 2">
    <name type="scientific">Allacma fusca</name>
    <dbReference type="NCBI Taxonomy" id="39272"/>
    <lineage>
        <taxon>Eukaryota</taxon>
        <taxon>Metazoa</taxon>
        <taxon>Ecdysozoa</taxon>
        <taxon>Arthropoda</taxon>
        <taxon>Hexapoda</taxon>
        <taxon>Collembola</taxon>
        <taxon>Symphypleona</taxon>
        <taxon>Sminthuridae</taxon>
        <taxon>Allacma</taxon>
    </lineage>
</organism>
<protein>
    <submittedName>
        <fullName evidence="1">Uncharacterized protein</fullName>
    </submittedName>
</protein>
<comment type="caution">
    <text evidence="1">The sequence shown here is derived from an EMBL/GenBank/DDBJ whole genome shotgun (WGS) entry which is preliminary data.</text>
</comment>
<gene>
    <name evidence="1" type="ORF">AFUS01_LOCUS36522</name>
</gene>
<reference evidence="1" key="1">
    <citation type="submission" date="2021-06" db="EMBL/GenBank/DDBJ databases">
        <authorList>
            <person name="Hodson N. C."/>
            <person name="Mongue J. A."/>
            <person name="Jaron S. K."/>
        </authorList>
    </citation>
    <scope>NUCLEOTIDE SEQUENCE</scope>
</reference>
<keyword evidence="2" id="KW-1185">Reference proteome</keyword>
<feature type="non-terminal residue" evidence="1">
    <location>
        <position position="1"/>
    </location>
</feature>
<sequence length="67" mass="7164">MYFCAVEESSTTVGTSPEPISTLQLETNSPSGAVEHLMTPKPLLEATSDNFIKIGIPFGLITLILIV</sequence>
<dbReference type="EMBL" id="CAJVCH010539877">
    <property type="protein sequence ID" value="CAG7826470.1"/>
    <property type="molecule type" value="Genomic_DNA"/>
</dbReference>
<accession>A0A8J2PYD8</accession>